<evidence type="ECO:0000256" key="1">
    <source>
        <dbReference type="ARBA" id="ARBA00004141"/>
    </source>
</evidence>
<feature type="transmembrane region" description="Helical" evidence="6">
    <location>
        <begin position="259"/>
        <end position="283"/>
    </location>
</feature>
<dbReference type="EMBL" id="CAJNOC010007069">
    <property type="protein sequence ID" value="CAF1091422.1"/>
    <property type="molecule type" value="Genomic_DNA"/>
</dbReference>
<comment type="caution">
    <text evidence="7">The sequence shown here is derived from an EMBL/GenBank/DDBJ whole genome shotgun (WGS) entry which is preliminary data.</text>
</comment>
<gene>
    <name evidence="7" type="ORF">OXX778_LOCUS20688</name>
</gene>
<evidence type="ECO:0000313" key="7">
    <source>
        <dbReference type="EMBL" id="CAF1091422.1"/>
    </source>
</evidence>
<dbReference type="GO" id="GO:0005310">
    <property type="term" value="F:dicarboxylic acid transmembrane transporter activity"/>
    <property type="evidence" value="ECO:0007669"/>
    <property type="project" value="UniProtKB-ARBA"/>
</dbReference>
<comment type="subcellular location">
    <subcellularLocation>
        <location evidence="1">Membrane</location>
        <topology evidence="1">Multi-pass membrane protein</topology>
    </subcellularLocation>
</comment>
<proteinExistence type="inferred from homology"/>
<evidence type="ECO:0000256" key="2">
    <source>
        <dbReference type="ARBA" id="ARBA00006772"/>
    </source>
</evidence>
<comment type="similarity">
    <text evidence="2">Belongs to the SLC13A/DASS transporter (TC 2.A.47) family. NADC subfamily.</text>
</comment>
<keyword evidence="3 6" id="KW-0812">Transmembrane</keyword>
<reference evidence="7" key="1">
    <citation type="submission" date="2021-02" db="EMBL/GenBank/DDBJ databases">
        <authorList>
            <person name="Nowell W R."/>
        </authorList>
    </citation>
    <scope>NUCLEOTIDE SEQUENCE</scope>
    <source>
        <strain evidence="7">Ploen Becks lab</strain>
    </source>
</reference>
<feature type="transmembrane region" description="Helical" evidence="6">
    <location>
        <begin position="125"/>
        <end position="145"/>
    </location>
</feature>
<dbReference type="AlphaFoldDB" id="A0A814NFV6"/>
<dbReference type="PANTHER" id="PTHR10283">
    <property type="entry name" value="SOLUTE CARRIER FAMILY 13 MEMBER"/>
    <property type="match status" value="1"/>
</dbReference>
<accession>A0A814NFV6</accession>
<dbReference type="InterPro" id="IPR001898">
    <property type="entry name" value="SLC13A/DASS"/>
</dbReference>
<dbReference type="PANTHER" id="PTHR10283:SF82">
    <property type="entry name" value="SOLUTE CARRIER FAMILY 13 MEMBER 2"/>
    <property type="match status" value="1"/>
</dbReference>
<dbReference type="GO" id="GO:0015556">
    <property type="term" value="F:C4-dicarboxylate transmembrane transporter activity"/>
    <property type="evidence" value="ECO:0007669"/>
    <property type="project" value="UniProtKB-ARBA"/>
</dbReference>
<evidence type="ECO:0000256" key="4">
    <source>
        <dbReference type="ARBA" id="ARBA00022989"/>
    </source>
</evidence>
<dbReference type="Proteomes" id="UP000663879">
    <property type="component" value="Unassembled WGS sequence"/>
</dbReference>
<feature type="transmembrane region" description="Helical" evidence="6">
    <location>
        <begin position="16"/>
        <end position="33"/>
    </location>
</feature>
<evidence type="ECO:0000313" key="8">
    <source>
        <dbReference type="Proteomes" id="UP000663879"/>
    </source>
</evidence>
<dbReference type="Pfam" id="PF00939">
    <property type="entry name" value="Na_sulph_symp"/>
    <property type="match status" value="1"/>
</dbReference>
<feature type="transmembrane region" description="Helical" evidence="6">
    <location>
        <begin position="84"/>
        <end position="105"/>
    </location>
</feature>
<evidence type="ECO:0000256" key="3">
    <source>
        <dbReference type="ARBA" id="ARBA00022692"/>
    </source>
</evidence>
<dbReference type="OrthoDB" id="6493944at2759"/>
<feature type="transmembrane region" description="Helical" evidence="6">
    <location>
        <begin position="217"/>
        <end position="239"/>
    </location>
</feature>
<protein>
    <submittedName>
        <fullName evidence="7">Uncharacterized protein</fullName>
    </submittedName>
</protein>
<keyword evidence="4 6" id="KW-1133">Transmembrane helix</keyword>
<evidence type="ECO:0000256" key="5">
    <source>
        <dbReference type="ARBA" id="ARBA00023136"/>
    </source>
</evidence>
<dbReference type="GO" id="GO:0005886">
    <property type="term" value="C:plasma membrane"/>
    <property type="evidence" value="ECO:0007669"/>
    <property type="project" value="TreeGrafter"/>
</dbReference>
<sequence length="324" mass="36405">MNLQDYKNYLKHHKKLVLLIVIPTLASVIPIMFQNKQANCAFVVIIMSLYWITECLPIAITSLIPIVLFPVFGIMSSKNVTRTYFQDIILLFYGGLVMANAIEISGLHERLSLKFLLLFGSNPKWIMLGFMTITAFMSLWISNAASCSMMLPIINAVVLQLVMNDEIYHEKATVNGHDNLALNVSVVNLVNKISPDEKQENKNQEDIFKISKKARNLSTGFLLSCSYASTIGGLGSLVGTPPNILLKGFIDDNYPNFGLGFLNFSLVSLPISFMLLLTSWVWISFRWLPKEYFFGRNSKVQADTKDDGINQIIKEKYQSLGPAT</sequence>
<organism evidence="7 8">
    <name type="scientific">Brachionus calyciflorus</name>
    <dbReference type="NCBI Taxonomy" id="104777"/>
    <lineage>
        <taxon>Eukaryota</taxon>
        <taxon>Metazoa</taxon>
        <taxon>Spiralia</taxon>
        <taxon>Gnathifera</taxon>
        <taxon>Rotifera</taxon>
        <taxon>Eurotatoria</taxon>
        <taxon>Monogononta</taxon>
        <taxon>Pseudotrocha</taxon>
        <taxon>Ploima</taxon>
        <taxon>Brachionidae</taxon>
        <taxon>Brachionus</taxon>
    </lineage>
</organism>
<evidence type="ECO:0000256" key="6">
    <source>
        <dbReference type="SAM" id="Phobius"/>
    </source>
</evidence>
<feature type="transmembrane region" description="Helical" evidence="6">
    <location>
        <begin position="45"/>
        <end position="72"/>
    </location>
</feature>
<keyword evidence="8" id="KW-1185">Reference proteome</keyword>
<name>A0A814NFV6_9BILA</name>
<keyword evidence="5 6" id="KW-0472">Membrane</keyword>